<dbReference type="PROSITE" id="PS00292">
    <property type="entry name" value="CYCLINS"/>
    <property type="match status" value="1"/>
</dbReference>
<keyword evidence="10" id="KW-1185">Reference proteome</keyword>
<comment type="similarity">
    <text evidence="4">Belongs to the cyclin family.</text>
</comment>
<keyword evidence="3" id="KW-0131">Cell cycle</keyword>
<keyword evidence="6" id="KW-1133">Transmembrane helix</keyword>
<feature type="transmembrane region" description="Helical" evidence="6">
    <location>
        <begin position="280"/>
        <end position="297"/>
    </location>
</feature>
<comment type="caution">
    <text evidence="9">The sequence shown here is derived from an EMBL/GenBank/DDBJ whole genome shotgun (WGS) entry which is preliminary data.</text>
</comment>
<dbReference type="PANTHER" id="PTHR10177">
    <property type="entry name" value="CYCLINS"/>
    <property type="match status" value="1"/>
</dbReference>
<dbReference type="InterPro" id="IPR013763">
    <property type="entry name" value="Cyclin-like_dom"/>
</dbReference>
<dbReference type="OrthoDB" id="6437110at2759"/>
<evidence type="ECO:0000313" key="10">
    <source>
        <dbReference type="Proteomes" id="UP000821853"/>
    </source>
</evidence>
<dbReference type="InterPro" id="IPR048258">
    <property type="entry name" value="Cyclins_cyclin-box"/>
</dbReference>
<dbReference type="Gene3D" id="1.10.472.10">
    <property type="entry name" value="Cyclin-like"/>
    <property type="match status" value="2"/>
</dbReference>
<dbReference type="EMBL" id="JABSTR010000004">
    <property type="protein sequence ID" value="KAH9366663.1"/>
    <property type="molecule type" value="Genomic_DNA"/>
</dbReference>
<evidence type="ECO:0000259" key="7">
    <source>
        <dbReference type="SMART" id="SM00385"/>
    </source>
</evidence>
<feature type="compositionally biased region" description="Basic and acidic residues" evidence="5">
    <location>
        <begin position="1"/>
        <end position="18"/>
    </location>
</feature>
<dbReference type="OMA" id="GMECEAT"/>
<dbReference type="SMART" id="SM00385">
    <property type="entry name" value="CYCLIN"/>
    <property type="match status" value="2"/>
</dbReference>
<name>A0A9J6FV38_HAELO</name>
<evidence type="ECO:0000256" key="4">
    <source>
        <dbReference type="RuleBase" id="RU000383"/>
    </source>
</evidence>
<sequence length="405" mass="45230">MTGRDAGERFFNDDDNHRTVNKISEQPENSEEFAQDAVPNRKALRDTPSNTAPHPSPRRHWPTSINWKTLLTTLRQGNAKANAHDGPGTASTQCATCKEDDTSIISTGGPENGTAAAPIHSLPDFQKAEGEPSGVLNAAIRTFDMMSYTGIREKETNELYWQDVYNNLRDREQELLPDALYMHRQPHTASYWRSDLVDWLVTLAEECSLYDEKLFLAVSYIDRFLSLMSVQRNCLQLLGTAVLFTASKFGEGDQPRCSDLLCAGGNIYAKDDMLGMEREMFQVLIYGICVPTVYYYLRRAMEVSKAPAGLGLLAQYFCELALLDDDPYLQFPPSVIAGAAVCLVHPTFGRQPWGRETAEYSGYEVAYFKEGLPCFHTSASNAPSRSQKAVRNKLKTTNCLYVAGL</sequence>
<dbReference type="Proteomes" id="UP000821853">
    <property type="component" value="Chromosome 2"/>
</dbReference>
<protein>
    <recommendedName>
        <fullName evidence="11">G2/mitotic-specific cyclin-B3</fullName>
    </recommendedName>
</protein>
<dbReference type="GO" id="GO:0044772">
    <property type="term" value="P:mitotic cell cycle phase transition"/>
    <property type="evidence" value="ECO:0007669"/>
    <property type="project" value="InterPro"/>
</dbReference>
<organism evidence="9 10">
    <name type="scientific">Haemaphysalis longicornis</name>
    <name type="common">Bush tick</name>
    <dbReference type="NCBI Taxonomy" id="44386"/>
    <lineage>
        <taxon>Eukaryota</taxon>
        <taxon>Metazoa</taxon>
        <taxon>Ecdysozoa</taxon>
        <taxon>Arthropoda</taxon>
        <taxon>Chelicerata</taxon>
        <taxon>Arachnida</taxon>
        <taxon>Acari</taxon>
        <taxon>Parasitiformes</taxon>
        <taxon>Ixodida</taxon>
        <taxon>Ixodoidea</taxon>
        <taxon>Ixodidae</taxon>
        <taxon>Haemaphysalinae</taxon>
        <taxon>Haemaphysalis</taxon>
    </lineage>
</organism>
<feature type="domain" description="Cyclin C-terminal" evidence="8">
    <location>
        <begin position="291"/>
        <end position="403"/>
    </location>
</feature>
<feature type="domain" description="Cyclin-like" evidence="7">
    <location>
        <begin position="198"/>
        <end position="282"/>
    </location>
</feature>
<accession>A0A9J6FV38</accession>
<reference evidence="9 10" key="1">
    <citation type="journal article" date="2020" name="Cell">
        <title>Large-Scale Comparative Analyses of Tick Genomes Elucidate Their Genetic Diversity and Vector Capacities.</title>
        <authorList>
            <consortium name="Tick Genome and Microbiome Consortium (TIGMIC)"/>
            <person name="Jia N."/>
            <person name="Wang J."/>
            <person name="Shi W."/>
            <person name="Du L."/>
            <person name="Sun Y."/>
            <person name="Zhan W."/>
            <person name="Jiang J.F."/>
            <person name="Wang Q."/>
            <person name="Zhang B."/>
            <person name="Ji P."/>
            <person name="Bell-Sakyi L."/>
            <person name="Cui X.M."/>
            <person name="Yuan T.T."/>
            <person name="Jiang B.G."/>
            <person name="Yang W.F."/>
            <person name="Lam T.T."/>
            <person name="Chang Q.C."/>
            <person name="Ding S.J."/>
            <person name="Wang X.J."/>
            <person name="Zhu J.G."/>
            <person name="Ruan X.D."/>
            <person name="Zhao L."/>
            <person name="Wei J.T."/>
            <person name="Ye R.Z."/>
            <person name="Que T.C."/>
            <person name="Du C.H."/>
            <person name="Zhou Y.H."/>
            <person name="Cheng J.X."/>
            <person name="Dai P.F."/>
            <person name="Guo W.B."/>
            <person name="Han X.H."/>
            <person name="Huang E.J."/>
            <person name="Li L.F."/>
            <person name="Wei W."/>
            <person name="Gao Y.C."/>
            <person name="Liu J.Z."/>
            <person name="Shao H.Z."/>
            <person name="Wang X."/>
            <person name="Wang C.C."/>
            <person name="Yang T.C."/>
            <person name="Huo Q.B."/>
            <person name="Li W."/>
            <person name="Chen H.Y."/>
            <person name="Chen S.E."/>
            <person name="Zhou L.G."/>
            <person name="Ni X.B."/>
            <person name="Tian J.H."/>
            <person name="Sheng Y."/>
            <person name="Liu T."/>
            <person name="Pan Y.S."/>
            <person name="Xia L.Y."/>
            <person name="Li J."/>
            <person name="Zhao F."/>
            <person name="Cao W.C."/>
        </authorList>
    </citation>
    <scope>NUCLEOTIDE SEQUENCE [LARGE SCALE GENOMIC DNA]</scope>
    <source>
        <strain evidence="9">HaeL-2018</strain>
    </source>
</reference>
<evidence type="ECO:0000259" key="8">
    <source>
        <dbReference type="SMART" id="SM01332"/>
    </source>
</evidence>
<evidence type="ECO:0000256" key="2">
    <source>
        <dbReference type="ARBA" id="ARBA00023127"/>
    </source>
</evidence>
<evidence type="ECO:0000256" key="5">
    <source>
        <dbReference type="SAM" id="MobiDB-lite"/>
    </source>
</evidence>
<dbReference type="GO" id="GO:0016538">
    <property type="term" value="F:cyclin-dependent protein serine/threonine kinase regulator activity"/>
    <property type="evidence" value="ECO:0007669"/>
    <property type="project" value="InterPro"/>
</dbReference>
<keyword evidence="2 4" id="KW-0195">Cyclin</keyword>
<evidence type="ECO:0000256" key="1">
    <source>
        <dbReference type="ARBA" id="ARBA00022618"/>
    </source>
</evidence>
<evidence type="ECO:0008006" key="11">
    <source>
        <dbReference type="Google" id="ProtNLM"/>
    </source>
</evidence>
<keyword evidence="6" id="KW-0472">Membrane</keyword>
<dbReference type="InterPro" id="IPR039361">
    <property type="entry name" value="Cyclin"/>
</dbReference>
<evidence type="ECO:0000256" key="3">
    <source>
        <dbReference type="ARBA" id="ARBA00023306"/>
    </source>
</evidence>
<dbReference type="InterPro" id="IPR036915">
    <property type="entry name" value="Cyclin-like_sf"/>
</dbReference>
<proteinExistence type="inferred from homology"/>
<dbReference type="GO" id="GO:0051301">
    <property type="term" value="P:cell division"/>
    <property type="evidence" value="ECO:0007669"/>
    <property type="project" value="UniProtKB-KW"/>
</dbReference>
<evidence type="ECO:0000256" key="6">
    <source>
        <dbReference type="SAM" id="Phobius"/>
    </source>
</evidence>
<dbReference type="VEuPathDB" id="VectorBase:HLOH_061919"/>
<dbReference type="InterPro" id="IPR006671">
    <property type="entry name" value="Cyclin_N"/>
</dbReference>
<dbReference type="Pfam" id="PF00134">
    <property type="entry name" value="Cyclin_N"/>
    <property type="match status" value="1"/>
</dbReference>
<dbReference type="FunFam" id="1.10.472.10:FF:000001">
    <property type="entry name" value="G2/mitotic-specific cyclin"/>
    <property type="match status" value="1"/>
</dbReference>
<dbReference type="AlphaFoldDB" id="A0A9J6FV38"/>
<dbReference type="SUPFAM" id="SSF47954">
    <property type="entry name" value="Cyclin-like"/>
    <property type="match status" value="2"/>
</dbReference>
<dbReference type="Pfam" id="PF02984">
    <property type="entry name" value="Cyclin_C"/>
    <property type="match status" value="1"/>
</dbReference>
<feature type="region of interest" description="Disordered" evidence="5">
    <location>
        <begin position="1"/>
        <end position="62"/>
    </location>
</feature>
<keyword evidence="6" id="KW-0812">Transmembrane</keyword>
<keyword evidence="1" id="KW-0132">Cell division</keyword>
<dbReference type="InterPro" id="IPR004367">
    <property type="entry name" value="Cyclin_C-dom"/>
</dbReference>
<dbReference type="SMART" id="SM01332">
    <property type="entry name" value="Cyclin_C"/>
    <property type="match status" value="1"/>
</dbReference>
<feature type="domain" description="Cyclin-like" evidence="7">
    <location>
        <begin position="295"/>
        <end position="380"/>
    </location>
</feature>
<evidence type="ECO:0000313" key="9">
    <source>
        <dbReference type="EMBL" id="KAH9366663.1"/>
    </source>
</evidence>
<gene>
    <name evidence="9" type="ORF">HPB48_021829</name>
</gene>